<dbReference type="AlphaFoldDB" id="T1KSQ5"/>
<dbReference type="InterPro" id="IPR052728">
    <property type="entry name" value="O2_lipid_transport_reg"/>
</dbReference>
<dbReference type="PANTHER" id="PTHR11161:SF0">
    <property type="entry name" value="O-ACYLTRANSFERASE LIKE PROTEIN"/>
    <property type="match status" value="1"/>
</dbReference>
<feature type="transmembrane region" description="Helical" evidence="1">
    <location>
        <begin position="309"/>
        <end position="333"/>
    </location>
</feature>
<accession>T1KSQ5</accession>
<organism evidence="2 3">
    <name type="scientific">Tetranychus urticae</name>
    <name type="common">Two-spotted spider mite</name>
    <dbReference type="NCBI Taxonomy" id="32264"/>
    <lineage>
        <taxon>Eukaryota</taxon>
        <taxon>Metazoa</taxon>
        <taxon>Ecdysozoa</taxon>
        <taxon>Arthropoda</taxon>
        <taxon>Chelicerata</taxon>
        <taxon>Arachnida</taxon>
        <taxon>Acari</taxon>
        <taxon>Acariformes</taxon>
        <taxon>Trombidiformes</taxon>
        <taxon>Prostigmata</taxon>
        <taxon>Eleutherengona</taxon>
        <taxon>Raphignathae</taxon>
        <taxon>Tetranychoidea</taxon>
        <taxon>Tetranychidae</taxon>
        <taxon>Tetranychus</taxon>
    </lineage>
</organism>
<keyword evidence="1" id="KW-1133">Transmembrane helix</keyword>
<keyword evidence="3" id="KW-1185">Reference proteome</keyword>
<reference evidence="3" key="1">
    <citation type="submission" date="2011-08" db="EMBL/GenBank/DDBJ databases">
        <authorList>
            <person name="Rombauts S."/>
        </authorList>
    </citation>
    <scope>NUCLEOTIDE SEQUENCE</scope>
    <source>
        <strain evidence="3">London</strain>
    </source>
</reference>
<reference evidence="2" key="2">
    <citation type="submission" date="2015-06" db="UniProtKB">
        <authorList>
            <consortium name="EnsemblMetazoa"/>
        </authorList>
    </citation>
    <scope>IDENTIFICATION</scope>
</reference>
<dbReference type="Proteomes" id="UP000015104">
    <property type="component" value="Unassembled WGS sequence"/>
</dbReference>
<evidence type="ECO:0000313" key="3">
    <source>
        <dbReference type="Proteomes" id="UP000015104"/>
    </source>
</evidence>
<name>T1KSQ5_TETUR</name>
<feature type="transmembrane region" description="Helical" evidence="1">
    <location>
        <begin position="181"/>
        <end position="199"/>
    </location>
</feature>
<dbReference type="EMBL" id="CAEY01000508">
    <property type="status" value="NOT_ANNOTATED_CDS"/>
    <property type="molecule type" value="Genomic_DNA"/>
</dbReference>
<dbReference type="HOGENOM" id="CLU_649466_0_0_1"/>
<feature type="transmembrane region" description="Helical" evidence="1">
    <location>
        <begin position="151"/>
        <end position="169"/>
    </location>
</feature>
<dbReference type="PANTHER" id="PTHR11161">
    <property type="entry name" value="O-ACYLTRANSFERASE"/>
    <property type="match status" value="1"/>
</dbReference>
<evidence type="ECO:0000313" key="2">
    <source>
        <dbReference type="EnsemblMetazoa" id="tetur20g00450.1"/>
    </source>
</evidence>
<feature type="transmembrane region" description="Helical" evidence="1">
    <location>
        <begin position="37"/>
        <end position="57"/>
    </location>
</feature>
<keyword evidence="1" id="KW-0812">Transmembrane</keyword>
<evidence type="ECO:0000256" key="1">
    <source>
        <dbReference type="SAM" id="Phobius"/>
    </source>
</evidence>
<feature type="transmembrane region" description="Helical" evidence="1">
    <location>
        <begin position="64"/>
        <end position="86"/>
    </location>
</feature>
<sequence length="344" mass="40370">MSIFSDYTAEACLRSFHTNLLFIQNNYRPIIDMCLPHTWSVAVEFQILPVIILLVHLYKRSPKLAVIINSLIVIAGLLYTGVSAFIKDAHPHTLIRSLDARQPIYWFENVYLPTPMIVWLYTLPPLWTYLIMNKYEKSNPILMKFTRRNKLFAAVLLILHILPMIWIILESHVYPPFLNFIYFIFFRLFIGALFTFVYMSNSDSLREFFSHPLDKEIFNENNNYINNNFEPSSEKEIDQVVQTDEDNAVTQFSKKISSGQKNRLLHIWSTLWRSSYYVHICMITLRYSIQRWSLNSIESFVSIAIECLALTFFAAFFFQLFVVGPVTSFIATIKLRPQLKLKAK</sequence>
<feature type="transmembrane region" description="Helical" evidence="1">
    <location>
        <begin position="110"/>
        <end position="130"/>
    </location>
</feature>
<proteinExistence type="predicted"/>
<keyword evidence="1" id="KW-0472">Membrane</keyword>
<protein>
    <recommendedName>
        <fullName evidence="4">Acyltransferase 3 domain-containing protein</fullName>
    </recommendedName>
</protein>
<evidence type="ECO:0008006" key="4">
    <source>
        <dbReference type="Google" id="ProtNLM"/>
    </source>
</evidence>
<dbReference type="EnsemblMetazoa" id="tetur20g00450.1">
    <property type="protein sequence ID" value="tetur20g00450.1"/>
    <property type="gene ID" value="tetur20g00450"/>
</dbReference>